<accession>A0A392V414</accession>
<comment type="caution">
    <text evidence="1">The sequence shown here is derived from an EMBL/GenBank/DDBJ whole genome shotgun (WGS) entry which is preliminary data.</text>
</comment>
<dbReference type="AlphaFoldDB" id="A0A392V414"/>
<evidence type="ECO:0000313" key="1">
    <source>
        <dbReference type="EMBL" id="MCI82162.1"/>
    </source>
</evidence>
<reference evidence="1 2" key="1">
    <citation type="journal article" date="2018" name="Front. Plant Sci.">
        <title>Red Clover (Trifolium pratense) and Zigzag Clover (T. medium) - A Picture of Genomic Similarities and Differences.</title>
        <authorList>
            <person name="Dluhosova J."/>
            <person name="Istvanek J."/>
            <person name="Nedelnik J."/>
            <person name="Repkova J."/>
        </authorList>
    </citation>
    <scope>NUCLEOTIDE SEQUENCE [LARGE SCALE GENOMIC DNA]</scope>
    <source>
        <strain evidence="2">cv. 10/8</strain>
        <tissue evidence="1">Leaf</tissue>
    </source>
</reference>
<evidence type="ECO:0000313" key="2">
    <source>
        <dbReference type="Proteomes" id="UP000265520"/>
    </source>
</evidence>
<keyword evidence="2" id="KW-1185">Reference proteome</keyword>
<sequence length="52" mass="6200">IDVKEPSSKGWRMKVTLEELEEGLSELEMEEEKASPDWNLPDIKKEDLWVRR</sequence>
<name>A0A392V414_9FABA</name>
<dbReference type="EMBL" id="LXQA011036595">
    <property type="protein sequence ID" value="MCI82162.1"/>
    <property type="molecule type" value="Genomic_DNA"/>
</dbReference>
<feature type="non-terminal residue" evidence="1">
    <location>
        <position position="1"/>
    </location>
</feature>
<dbReference type="Proteomes" id="UP000265520">
    <property type="component" value="Unassembled WGS sequence"/>
</dbReference>
<organism evidence="1 2">
    <name type="scientific">Trifolium medium</name>
    <dbReference type="NCBI Taxonomy" id="97028"/>
    <lineage>
        <taxon>Eukaryota</taxon>
        <taxon>Viridiplantae</taxon>
        <taxon>Streptophyta</taxon>
        <taxon>Embryophyta</taxon>
        <taxon>Tracheophyta</taxon>
        <taxon>Spermatophyta</taxon>
        <taxon>Magnoliopsida</taxon>
        <taxon>eudicotyledons</taxon>
        <taxon>Gunneridae</taxon>
        <taxon>Pentapetalae</taxon>
        <taxon>rosids</taxon>
        <taxon>fabids</taxon>
        <taxon>Fabales</taxon>
        <taxon>Fabaceae</taxon>
        <taxon>Papilionoideae</taxon>
        <taxon>50 kb inversion clade</taxon>
        <taxon>NPAAA clade</taxon>
        <taxon>Hologalegina</taxon>
        <taxon>IRL clade</taxon>
        <taxon>Trifolieae</taxon>
        <taxon>Trifolium</taxon>
    </lineage>
</organism>
<proteinExistence type="predicted"/>
<protein>
    <submittedName>
        <fullName evidence="1">Uncharacterized protein</fullName>
    </submittedName>
</protein>